<feature type="compositionally biased region" description="Polar residues" evidence="1">
    <location>
        <begin position="155"/>
        <end position="165"/>
    </location>
</feature>
<accession>A0A699VBD8</accession>
<feature type="non-terminal residue" evidence="2">
    <location>
        <position position="172"/>
    </location>
</feature>
<gene>
    <name evidence="2" type="ORF">Tci_904644</name>
</gene>
<comment type="caution">
    <text evidence="2">The sequence shown here is derived from an EMBL/GenBank/DDBJ whole genome shotgun (WGS) entry which is preliminary data.</text>
</comment>
<dbReference type="AlphaFoldDB" id="A0A699VBD8"/>
<evidence type="ECO:0000313" key="2">
    <source>
        <dbReference type="EMBL" id="GFD32675.1"/>
    </source>
</evidence>
<protein>
    <submittedName>
        <fullName evidence="2">Uncharacterized protein</fullName>
    </submittedName>
</protein>
<name>A0A699VBD8_TANCI</name>
<dbReference type="EMBL" id="BKCJ011426969">
    <property type="protein sequence ID" value="GFD32675.1"/>
    <property type="molecule type" value="Genomic_DNA"/>
</dbReference>
<feature type="compositionally biased region" description="Basic and acidic residues" evidence="1">
    <location>
        <begin position="143"/>
        <end position="153"/>
    </location>
</feature>
<evidence type="ECO:0000256" key="1">
    <source>
        <dbReference type="SAM" id="MobiDB-lite"/>
    </source>
</evidence>
<reference evidence="2" key="1">
    <citation type="journal article" date="2019" name="Sci. Rep.">
        <title>Draft genome of Tanacetum cinerariifolium, the natural source of mosquito coil.</title>
        <authorList>
            <person name="Yamashiro T."/>
            <person name="Shiraishi A."/>
            <person name="Satake H."/>
            <person name="Nakayama K."/>
        </authorList>
    </citation>
    <scope>NUCLEOTIDE SEQUENCE</scope>
</reference>
<organism evidence="2">
    <name type="scientific">Tanacetum cinerariifolium</name>
    <name type="common">Dalmatian daisy</name>
    <name type="synonym">Chrysanthemum cinerariifolium</name>
    <dbReference type="NCBI Taxonomy" id="118510"/>
    <lineage>
        <taxon>Eukaryota</taxon>
        <taxon>Viridiplantae</taxon>
        <taxon>Streptophyta</taxon>
        <taxon>Embryophyta</taxon>
        <taxon>Tracheophyta</taxon>
        <taxon>Spermatophyta</taxon>
        <taxon>Magnoliopsida</taxon>
        <taxon>eudicotyledons</taxon>
        <taxon>Gunneridae</taxon>
        <taxon>Pentapetalae</taxon>
        <taxon>asterids</taxon>
        <taxon>campanulids</taxon>
        <taxon>Asterales</taxon>
        <taxon>Asteraceae</taxon>
        <taxon>Asteroideae</taxon>
        <taxon>Anthemideae</taxon>
        <taxon>Anthemidinae</taxon>
        <taxon>Tanacetum</taxon>
    </lineage>
</organism>
<sequence>QLKDTITTLRIQNDGFKVTNATQKTEIAKLKAKDVGNKSSETTTPTNPKVLAPRMYVIGPKYIIPHRRTNRETPIPMSRKKHVTFKEPPKPSPKVTKKLVAPQVKKANVAVHLSTRIKSATRASKTASKNHAWIYKKLPAKSTSREKVEDHPRNLNKQNRVNSHLNAKRLVS</sequence>
<feature type="non-terminal residue" evidence="2">
    <location>
        <position position="1"/>
    </location>
</feature>
<proteinExistence type="predicted"/>
<feature type="region of interest" description="Disordered" evidence="1">
    <location>
        <begin position="136"/>
        <end position="172"/>
    </location>
</feature>